<dbReference type="NCBIfam" id="TIGR03544">
    <property type="entry name" value="DivI1A_domain"/>
    <property type="match status" value="3"/>
</dbReference>
<dbReference type="InterPro" id="IPR019933">
    <property type="entry name" value="DivIVA_domain"/>
</dbReference>
<keyword evidence="11" id="KW-1185">Reference proteome</keyword>
<dbReference type="InterPro" id="IPR019932">
    <property type="entry name" value="CHP03543"/>
</dbReference>
<evidence type="ECO:0000256" key="5">
    <source>
        <dbReference type="ARBA" id="ARBA00022618"/>
    </source>
</evidence>
<comment type="subcellular location">
    <subcellularLocation>
        <location evidence="1">Cytoplasm</location>
    </subcellularLocation>
</comment>
<dbReference type="PANTHER" id="PTHR35794:SF2">
    <property type="entry name" value="CELL DIVISION PROTEIN DIVIVA"/>
    <property type="match status" value="1"/>
</dbReference>
<keyword evidence="7" id="KW-0131">Cell cycle</keyword>
<evidence type="ECO:0000256" key="6">
    <source>
        <dbReference type="ARBA" id="ARBA00023054"/>
    </source>
</evidence>
<dbReference type="PANTHER" id="PTHR35794">
    <property type="entry name" value="CELL DIVISION PROTEIN DIVIVA"/>
    <property type="match status" value="1"/>
</dbReference>
<proteinExistence type="inferred from homology"/>
<accession>A0ABS1SC83</accession>
<keyword evidence="6" id="KW-0175">Coiled coil</keyword>
<dbReference type="EMBL" id="QYAC01000001">
    <property type="protein sequence ID" value="MBL3677976.1"/>
    <property type="molecule type" value="Genomic_DNA"/>
</dbReference>
<evidence type="ECO:0000256" key="9">
    <source>
        <dbReference type="SAM" id="MobiDB-lite"/>
    </source>
</evidence>
<evidence type="ECO:0000256" key="7">
    <source>
        <dbReference type="ARBA" id="ARBA00023306"/>
    </source>
</evidence>
<feature type="region of interest" description="Disordered" evidence="9">
    <location>
        <begin position="1"/>
        <end position="30"/>
    </location>
</feature>
<dbReference type="InterPro" id="IPR007793">
    <property type="entry name" value="DivIVA_fam"/>
</dbReference>
<evidence type="ECO:0000256" key="1">
    <source>
        <dbReference type="ARBA" id="ARBA00004496"/>
    </source>
</evidence>
<evidence type="ECO:0000313" key="10">
    <source>
        <dbReference type="EMBL" id="MBL3677976.1"/>
    </source>
</evidence>
<dbReference type="NCBIfam" id="TIGR03543">
    <property type="entry name" value="divI1A_rptt_fam"/>
    <property type="match status" value="1"/>
</dbReference>
<keyword evidence="5" id="KW-0132">Cell division</keyword>
<sequence>MGARSQEPRQRHGQNSAVHVSFPLAPGSQAGYAPEQVDEFLGRARRSYEGDGPGLTAEEVRHTAFPMKRGGYATRYVDAALDRLEEVFFERERRAKVRAAGEDAWWDETRALLSDVRGRIQRPRGRRFRRRGIFATGYRRSQVDAFLDRVSEMFERRELGLKPAEVRDVVFHSQWRGYDEDQVDALLDGVVELILATR</sequence>
<comment type="caution">
    <text evidence="10">The sequence shown here is derived from an EMBL/GenBank/DDBJ whole genome shotgun (WGS) entry which is preliminary data.</text>
</comment>
<evidence type="ECO:0000256" key="8">
    <source>
        <dbReference type="ARBA" id="ARBA00031737"/>
    </source>
</evidence>
<evidence type="ECO:0000256" key="4">
    <source>
        <dbReference type="ARBA" id="ARBA00022490"/>
    </source>
</evidence>
<evidence type="ECO:0000313" key="11">
    <source>
        <dbReference type="Proteomes" id="UP001645859"/>
    </source>
</evidence>
<feature type="compositionally biased region" description="Basic and acidic residues" evidence="9">
    <location>
        <begin position="1"/>
        <end position="10"/>
    </location>
</feature>
<dbReference type="Gene3D" id="6.10.250.660">
    <property type="match status" value="2"/>
</dbReference>
<dbReference type="Proteomes" id="UP001645859">
    <property type="component" value="Unassembled WGS sequence"/>
</dbReference>
<protein>
    <recommendedName>
        <fullName evidence="3">Cell wall synthesis protein Wag31</fullName>
    </recommendedName>
    <alternativeName>
        <fullName evidence="8">Antigen 84</fullName>
    </alternativeName>
</protein>
<gene>
    <name evidence="10" type="ORF">D3230_01470</name>
</gene>
<name>A0ABS1SC83_9MICO</name>
<organism evidence="10 11">
    <name type="scientific">Leucobacter chromiireducens subsp. solipictus</name>
    <dbReference type="NCBI Taxonomy" id="398235"/>
    <lineage>
        <taxon>Bacteria</taxon>
        <taxon>Bacillati</taxon>
        <taxon>Actinomycetota</taxon>
        <taxon>Actinomycetes</taxon>
        <taxon>Micrococcales</taxon>
        <taxon>Microbacteriaceae</taxon>
        <taxon>Leucobacter</taxon>
    </lineage>
</organism>
<reference evidence="10 11" key="1">
    <citation type="submission" date="2018-09" db="EMBL/GenBank/DDBJ databases">
        <title>Comparative genomics of Leucobacter spp.</title>
        <authorList>
            <person name="Reis A.C."/>
            <person name="Kolvenbach B.A."/>
            <person name="Corvini P.F.X."/>
            <person name="Nunes O.C."/>
        </authorList>
    </citation>
    <scope>NUCLEOTIDE SEQUENCE [LARGE SCALE GENOMIC DNA]</scope>
    <source>
        <strain evidence="10 11">TAN 31504</strain>
    </source>
</reference>
<keyword evidence="4" id="KW-0963">Cytoplasm</keyword>
<evidence type="ECO:0000256" key="3">
    <source>
        <dbReference type="ARBA" id="ARBA00018787"/>
    </source>
</evidence>
<comment type="similarity">
    <text evidence="2">Belongs to the DivIVA family.</text>
</comment>
<evidence type="ECO:0000256" key="2">
    <source>
        <dbReference type="ARBA" id="ARBA00009008"/>
    </source>
</evidence>